<protein>
    <submittedName>
        <fullName evidence="2">Thioredoxin</fullName>
    </submittedName>
</protein>
<dbReference type="EMBL" id="MF919534">
    <property type="protein sequence ID" value="ATS92894.1"/>
    <property type="molecule type" value="Genomic_DNA"/>
</dbReference>
<proteinExistence type="predicted"/>
<dbReference type="SUPFAM" id="SSF52833">
    <property type="entry name" value="Thioredoxin-like"/>
    <property type="match status" value="1"/>
</dbReference>
<dbReference type="Gene3D" id="3.40.30.10">
    <property type="entry name" value="Glutaredoxin"/>
    <property type="match status" value="1"/>
</dbReference>
<name>A0A2D2W3X9_9CAUD</name>
<feature type="domain" description="Glutaredoxin" evidence="1">
    <location>
        <begin position="8"/>
        <end position="52"/>
    </location>
</feature>
<dbReference type="Proteomes" id="UP000240916">
    <property type="component" value="Segment"/>
</dbReference>
<accession>A0A2D2W3X9</accession>
<dbReference type="InterPro" id="IPR002109">
    <property type="entry name" value="Glutaredoxin"/>
</dbReference>
<organism evidence="2 3">
    <name type="scientific">Mycobacterium phage Superphikiman</name>
    <dbReference type="NCBI Taxonomy" id="2041551"/>
    <lineage>
        <taxon>Viruses</taxon>
        <taxon>Duplodnaviria</taxon>
        <taxon>Heunggongvirae</taxon>
        <taxon>Uroviricota</taxon>
        <taxon>Caudoviricetes</taxon>
        <taxon>Omegavirus</taxon>
        <taxon>Omegavirus courthouse</taxon>
    </lineage>
</organism>
<evidence type="ECO:0000259" key="1">
    <source>
        <dbReference type="Pfam" id="PF00462"/>
    </source>
</evidence>
<reference evidence="2 3" key="1">
    <citation type="submission" date="2017-09" db="EMBL/GenBank/DDBJ databases">
        <authorList>
            <person name="Pradhan P."/>
            <person name="Aluri L.S."/>
            <person name="Anandarajan D."/>
            <person name="Beiriger J.C."/>
            <person name="Bethamcharla R."/>
            <person name="Betini N."/>
            <person name="Bhatt S.D."/>
            <person name="Chengalvala S."/>
            <person name="Cox N.E."/>
            <person name="Delvadia B.P."/>
            <person name="Desai A.S."/>
            <person name="Devaney A.M."/>
            <person name="Doyle B.K."/>
            <person name="Edgerton A.O."/>
            <person name="Erlich M.C."/>
            <person name="Fitzpatrick K.C."/>
            <person name="Gajjar E.A."/>
            <person name="Ganguly A."/>
            <person name="Gill R.S."/>
            <person name="Goldman M.G."/>
            <person name="Good P.M."/>
            <person name="Gupta N."/>
            <person name="Haddad L.M."/>
            <person name="Han E.J."/>
            <person name="Jain S."/>
            <person name="Jiang A."/>
            <person name="Jurgielewicz A.D."/>
            <person name="Kainth D.K."/>
            <person name="Karam J.M."/>
            <person name="Kodavatiganti M."/>
            <person name="Kriete S.J."/>
            <person name="MacDonald C.E."/>
            <person name="Maret J.P."/>
            <person name="Mathew A.E."/>
            <person name="Nako S."/>
            <person name="Natrajan M."/>
            <person name="Nishu N.M."/>
            <person name="Parikh A."/>
            <person name="Patel N."/>
            <person name="Patel P.D."/>
            <person name="Patel S."/>
            <person name="Patra K."/>
            <person name="Pumpuckdee D."/>
            <person name="Rai K."/>
            <person name="Ramanathan A."/>
            <person name="Sarkar A."/>
            <person name="Schaffer B.L."/>
            <person name="Shah P."/>
            <person name="Tata R.K."/>
            <person name="Tawfik A.H."/>
            <person name="Thuremella B.T."/>
            <person name="Toma J."/>
            <person name="Tran T.L."/>
            <person name="Veera S."/>
            <person name="Vemulapalli V.K."/>
            <person name="Vidas T.V."/>
            <person name="Vieira K.S."/>
            <person name="Vijayakumar G."/>
            <person name="Walor T.A."/>
            <person name="White C.R."/>
            <person name="Wong B.M."/>
            <person name="Zhao Sl."/>
            <person name="McDonald M.T."/>
            <person name="Dalia R."/>
            <person name="Little J.L."/>
            <person name="Gurney S.M.R."/>
            <person name="Bollivar D.W."/>
            <person name="Garlena R.A."/>
            <person name="Russell D.A."/>
            <person name="Pope W.H."/>
            <person name="Jacobs-Sera D."/>
            <person name="Hendrix R.W."/>
            <person name="Hatfull G.F."/>
        </authorList>
    </citation>
    <scope>NUCLEOTIDE SEQUENCE [LARGE SCALE GENOMIC DNA]</scope>
</reference>
<evidence type="ECO:0000313" key="2">
    <source>
        <dbReference type="EMBL" id="ATS92894.1"/>
    </source>
</evidence>
<evidence type="ECO:0000313" key="3">
    <source>
        <dbReference type="Proteomes" id="UP000240916"/>
    </source>
</evidence>
<gene>
    <name evidence="2" type="ORF">SEA_SUPERPHIKIMAN_51</name>
</gene>
<dbReference type="InterPro" id="IPR036249">
    <property type="entry name" value="Thioredoxin-like_sf"/>
</dbReference>
<sequence>MYSPPTPCVMCRTTKARLDKFGIPYESVVTDEETANRFRNEGRSSYPVVVVERDGQEPWVWSGFRDTEIKKLADELASK</sequence>
<dbReference type="Pfam" id="PF00462">
    <property type="entry name" value="Glutaredoxin"/>
    <property type="match status" value="1"/>
</dbReference>
<dbReference type="CDD" id="cd02976">
    <property type="entry name" value="NrdH"/>
    <property type="match status" value="1"/>
</dbReference>
<dbReference type="PROSITE" id="PS51354">
    <property type="entry name" value="GLUTAREDOXIN_2"/>
    <property type="match status" value="1"/>
</dbReference>